<dbReference type="Proteomes" id="UP000236333">
    <property type="component" value="Unassembled WGS sequence"/>
</dbReference>
<feature type="compositionally biased region" description="Gly residues" evidence="1">
    <location>
        <begin position="214"/>
        <end position="227"/>
    </location>
</feature>
<feature type="region of interest" description="Disordered" evidence="1">
    <location>
        <begin position="894"/>
        <end position="923"/>
    </location>
</feature>
<dbReference type="EMBL" id="PGGS01000219">
    <property type="protein sequence ID" value="PNH06707.1"/>
    <property type="molecule type" value="Genomic_DNA"/>
</dbReference>
<feature type="region of interest" description="Disordered" evidence="1">
    <location>
        <begin position="967"/>
        <end position="1036"/>
    </location>
</feature>
<feature type="compositionally biased region" description="Low complexity" evidence="1">
    <location>
        <begin position="855"/>
        <end position="866"/>
    </location>
</feature>
<feature type="region of interest" description="Disordered" evidence="1">
    <location>
        <begin position="711"/>
        <end position="805"/>
    </location>
</feature>
<name>A0A2J8A2F8_9CHLO</name>
<evidence type="ECO:0000313" key="2">
    <source>
        <dbReference type="EMBL" id="PNH06707.1"/>
    </source>
</evidence>
<accession>A0A2J8A2F8</accession>
<feature type="compositionally biased region" description="Gly residues" evidence="1">
    <location>
        <begin position="967"/>
        <end position="983"/>
    </location>
</feature>
<feature type="region of interest" description="Disordered" evidence="1">
    <location>
        <begin position="288"/>
        <end position="310"/>
    </location>
</feature>
<feature type="compositionally biased region" description="Low complexity" evidence="1">
    <location>
        <begin position="1555"/>
        <end position="1567"/>
    </location>
</feature>
<evidence type="ECO:0000313" key="3">
    <source>
        <dbReference type="Proteomes" id="UP000236333"/>
    </source>
</evidence>
<reference evidence="2 3" key="1">
    <citation type="journal article" date="2017" name="Mol. Biol. Evol.">
        <title>The 4-celled Tetrabaena socialis nuclear genome reveals the essential components for genetic control of cell number at the origin of multicellularity in the volvocine lineage.</title>
        <authorList>
            <person name="Featherston J."/>
            <person name="Arakaki Y."/>
            <person name="Hanschen E.R."/>
            <person name="Ferris P.J."/>
            <person name="Michod R.E."/>
            <person name="Olson B.J.S.C."/>
            <person name="Nozaki H."/>
            <person name="Durand P.M."/>
        </authorList>
    </citation>
    <scope>NUCLEOTIDE SEQUENCE [LARGE SCALE GENOMIC DNA]</scope>
    <source>
        <strain evidence="2 3">NIES-571</strain>
    </source>
</reference>
<feature type="compositionally biased region" description="Basic residues" evidence="1">
    <location>
        <begin position="993"/>
        <end position="1003"/>
    </location>
</feature>
<feature type="region of interest" description="Disordered" evidence="1">
    <location>
        <begin position="618"/>
        <end position="654"/>
    </location>
</feature>
<dbReference type="OrthoDB" id="534644at2759"/>
<feature type="compositionally biased region" description="Low complexity" evidence="1">
    <location>
        <begin position="233"/>
        <end position="244"/>
    </location>
</feature>
<sequence>MDPAPGPGAQHDSSFGDVGETGLAAHPLALELAQLETLQQRLFLAVPARITDAGPQQRTEEEVSAYHGLACNALACCVSSCELWRNVVLQIGVARGGTAGGEPELSAPELGRLLAHLLSSLHVLDCLKDAKQQALQAVLGAPNGAGAARSEEEMQLLAAVQYFVAMPSACVRLLRDLLLEDGATLGRARRALLHLLPGQLEAVEAAAALGQGGEAVRGSAGAGGSKRGGGRSRGPQALGSSQAGGLEGGGGGGGEGPCAARSVDRIALALMVHLYCCLDSAEQAQPQVELSLQPQPPQQDGADASLTPSGAKAAAAANQRLLLSCVTALRVAPVVPAPGCGGLPVDLARLLQDLPQLAHAVSPWEAAPAIDEAAAEERYGLSAATAAAARDYGRAVEALLALRLRHEAALHEAAAAAEAAEEGGPAAAGAGQAGLGRPAAALAQQALLLLEDWQASLLQLDAFRTWQRQQRAAAEAAGRSASGSAASMAEDGPSRCAFRASDMPDVVRMLSYIKGLHGLLRAELAWLEPLLRVHCTAHLGQLLRAVVVPLAQGVLGGGGAAPQGQLPAQAQLALDGPLSAPASARAGAPPGPFAFASASSPHDPSAVALGLGRLWKSKAASRGRNPDAPIPPPSGLPTAFAPGPGPDTTPRDLSAAAWAPDDAGASECWTPSKSAEFQPDPYTRLRDWFARVSPEADPAAAASALAASTDLGGPLAPVPEGATPRSDRSVTAGTAARGVPARQTAAAGGGWGSGGEASAWAERAAVQRPGSSGARPQQTPRTEGTEEGAGVECTVSSVSSDAGGRAASVLELDAERRGGYGSYGPAGDGGGAYDSGAEGQAEEEEAPRSARPCWRPQQQEPQQHLQHLQLGLQRQPSPPPPSWPQLPVAPVSWLDAGLGGGGTPDFAGSARASTGGRRTSSPALSVNPLYVHASAQAALAAAAERASEGGTLPQLQQQPGTVAIWIAGGGGGEQEACEGGGVEGQQPQGKPASRFKKLKKLFGKRPSASGSAAPAASRDSRGGASGAGAHGTAEHKASAEEAAAAAYRQQALYGTGALAALPAAYFSHPHYFGSIQTEREAGGELEAGGEVEAGGRDAAEQYSVAASYRDYYTGGGGGHGNNRGSVASADWPLPSAEVVAEAAVAHEGAVALLSVGPSEYEQQQQAAQRPGGKGLAFLAVVQRAAEGQSCGRLQELAKEMEACLAATGMAPAAAAAAGPQLPDTEAAGGFSGFAPGGAAARGSGGAKGGLKRLFTSLRSKGGGRTGGGDARALHASYDAAWAQEQHRQPQGLAGAPEEGWGVGEARVARMRCVAELMAAELDALLALRRSRGKVKDGPPVVQLLALASELRAFLDCGLPALAPLLAFAPRLAAAADLSQLVLLPLSQHPQQPQQPVGRSAGPVASFAVGGPKMTLASEILVDDGVKRRAAARSGAMQQQQQQDGGLPWELVRRGVLAAAAGGGGSGAGLPLRAAMTVMSLFQDAEAALRACAPVVGEPASSQLLWALQRQARCSFEGFVAAAAETVWATYKAQAVRRELGLPVPPGSRGVASCTAGDAAGEAGQQQQPERHQHAWEEEQELGVLAAAGISFGSPLAELLSVELQRMVRAAAQRVAAELLSSDLTALLAVKQQLDVLSSAVARLRRDLPSIPPWPAVWLAALLPAAAASPTCMAVAEHAAATAAAGGLAAEDVLAAHVCSAAVLRALCTWSYDMAGARFRPTKHTKRMWDGVFAGEEACHLLAAARADHPDGADLVMAGAAGAEAGAPGSRGGGRGGGGGGPSFGRPQLLALHSLLGLDGVGRLVAALRRQAAEVLEAAAPLLRRVHERYDGSAAGPRGPGPRGAGGAAGFLTLQQRWMRERGHNEMLVSAHRAMQAVGNSVAAVALVDGVLAELCAVRGPHLLPLVASAQQADQQAYAALQAMAKAGLLLGPLAGAAPGGPQLPPGLAGAEQPAVAAAALVQERLRQQLPPAFGLPG</sequence>
<feature type="region of interest" description="Disordered" evidence="1">
    <location>
        <begin position="660"/>
        <end position="679"/>
    </location>
</feature>
<protein>
    <submittedName>
        <fullName evidence="2">Uncharacterized protein</fullName>
    </submittedName>
</protein>
<organism evidence="2 3">
    <name type="scientific">Tetrabaena socialis</name>
    <dbReference type="NCBI Taxonomy" id="47790"/>
    <lineage>
        <taxon>Eukaryota</taxon>
        <taxon>Viridiplantae</taxon>
        <taxon>Chlorophyta</taxon>
        <taxon>core chlorophytes</taxon>
        <taxon>Chlorophyceae</taxon>
        <taxon>CS clade</taxon>
        <taxon>Chlamydomonadales</taxon>
        <taxon>Tetrabaenaceae</taxon>
        <taxon>Tetrabaena</taxon>
    </lineage>
</organism>
<gene>
    <name evidence="2" type="ORF">TSOC_006876</name>
</gene>
<feature type="compositionally biased region" description="Gly residues" evidence="1">
    <location>
        <begin position="245"/>
        <end position="254"/>
    </location>
</feature>
<feature type="compositionally biased region" description="Gly residues" evidence="1">
    <location>
        <begin position="819"/>
        <end position="833"/>
    </location>
</feature>
<feature type="region of interest" description="Disordered" evidence="1">
    <location>
        <begin position="1550"/>
        <end position="1573"/>
    </location>
</feature>
<evidence type="ECO:0000256" key="1">
    <source>
        <dbReference type="SAM" id="MobiDB-lite"/>
    </source>
</evidence>
<proteinExistence type="predicted"/>
<feature type="region of interest" description="Disordered" evidence="1">
    <location>
        <begin position="214"/>
        <end position="254"/>
    </location>
</feature>
<feature type="region of interest" description="Disordered" evidence="1">
    <location>
        <begin position="817"/>
        <end position="866"/>
    </location>
</feature>
<comment type="caution">
    <text evidence="2">The sequence shown here is derived from an EMBL/GenBank/DDBJ whole genome shotgun (WGS) entry which is preliminary data.</text>
</comment>
<feature type="compositionally biased region" description="Low complexity" evidence="1">
    <location>
        <begin position="1004"/>
        <end position="1017"/>
    </location>
</feature>
<keyword evidence="3" id="KW-1185">Reference proteome</keyword>